<reference evidence="6 7" key="1">
    <citation type="submission" date="2024-03" db="EMBL/GenBank/DDBJ databases">
        <title>Human intestinal bacterial collection.</title>
        <authorList>
            <person name="Pauvert C."/>
            <person name="Hitch T.C.A."/>
            <person name="Clavel T."/>
        </authorList>
    </citation>
    <scope>NUCLEOTIDE SEQUENCE [LARGE SCALE GENOMIC DNA]</scope>
    <source>
        <strain evidence="6 7">CLA-SR-H024</strain>
    </source>
</reference>
<dbReference type="PANTHER" id="PTHR30411">
    <property type="entry name" value="CYTOPLASMIC PROTEIN"/>
    <property type="match status" value="1"/>
</dbReference>
<protein>
    <recommendedName>
        <fullName evidence="4">Cys-tRNA(Pro)/Cys-tRNA(Cys) deacylase</fullName>
        <ecNumber evidence="4">4.2.-.-</ecNumber>
    </recommendedName>
</protein>
<evidence type="ECO:0000313" key="7">
    <source>
        <dbReference type="Proteomes" id="UP001465426"/>
    </source>
</evidence>
<dbReference type="Proteomes" id="UP001465426">
    <property type="component" value="Unassembled WGS sequence"/>
</dbReference>
<keyword evidence="2 4" id="KW-0648">Protein biosynthesis</keyword>
<sequence length="158" mass="17134">MAITKTNAMRILDAEKIPYSVHTYDNKDGEIDGVSVAGKIDKEIEMVYKTLVVKDGGSGVYVFVIPVAAELDLKKAAKVVKAKKIEMIAVKDIQKLTGYIRGGCSPIGMKKKYETILDKSADKQSAIIVSGGKIGVQIEIAVELLIQVTDAKVEEVIH</sequence>
<evidence type="ECO:0000256" key="1">
    <source>
        <dbReference type="ARBA" id="ARBA00009798"/>
    </source>
</evidence>
<dbReference type="EMBL" id="JBBMFN010000045">
    <property type="protein sequence ID" value="MEQ2467227.1"/>
    <property type="molecule type" value="Genomic_DNA"/>
</dbReference>
<dbReference type="Gene3D" id="3.90.960.10">
    <property type="entry name" value="YbaK/aminoacyl-tRNA synthetase-associated domain"/>
    <property type="match status" value="1"/>
</dbReference>
<dbReference type="PIRSF" id="PIRSF006181">
    <property type="entry name" value="EbsC_YbaK"/>
    <property type="match status" value="1"/>
</dbReference>
<keyword evidence="7" id="KW-1185">Reference proteome</keyword>
<dbReference type="InterPro" id="IPR004369">
    <property type="entry name" value="Prolyl-tRNA_editing_YbaK/EbsC"/>
</dbReference>
<comment type="similarity">
    <text evidence="1 4">Belongs to the prolyl-tRNA editing family. YbaK/EbsC subfamily.</text>
</comment>
<dbReference type="PANTHER" id="PTHR30411:SF0">
    <property type="entry name" value="CYS-TRNA(PRO)_CYS-TRNA(CYS) DEACYLASE YBAK"/>
    <property type="match status" value="1"/>
</dbReference>
<organism evidence="6 7">
    <name type="scientific">Niallia hominis</name>
    <dbReference type="NCBI Taxonomy" id="3133173"/>
    <lineage>
        <taxon>Bacteria</taxon>
        <taxon>Bacillati</taxon>
        <taxon>Bacillota</taxon>
        <taxon>Bacilli</taxon>
        <taxon>Bacillales</taxon>
        <taxon>Bacillaceae</taxon>
        <taxon>Niallia</taxon>
    </lineage>
</organism>
<comment type="caution">
    <text evidence="6">The sequence shown here is derived from an EMBL/GenBank/DDBJ whole genome shotgun (WGS) entry which is preliminary data.</text>
</comment>
<dbReference type="RefSeq" id="WP_349205107.1">
    <property type="nucleotide sequence ID" value="NZ_JBBMFN010000045.1"/>
</dbReference>
<proteinExistence type="inferred from homology"/>
<dbReference type="NCBIfam" id="TIGR00011">
    <property type="entry name" value="YbaK_EbsC"/>
    <property type="match status" value="1"/>
</dbReference>
<evidence type="ECO:0000256" key="2">
    <source>
        <dbReference type="ARBA" id="ARBA00022917"/>
    </source>
</evidence>
<evidence type="ECO:0000256" key="4">
    <source>
        <dbReference type="PIRNR" id="PIRNR006181"/>
    </source>
</evidence>
<evidence type="ECO:0000259" key="5">
    <source>
        <dbReference type="Pfam" id="PF04073"/>
    </source>
</evidence>
<dbReference type="InterPro" id="IPR036754">
    <property type="entry name" value="YbaK/aa-tRNA-synt-asso_dom_sf"/>
</dbReference>
<dbReference type="Pfam" id="PF04073">
    <property type="entry name" value="tRNA_edit"/>
    <property type="match status" value="1"/>
</dbReference>
<keyword evidence="3 4" id="KW-0456">Lyase</keyword>
<gene>
    <name evidence="6" type="primary">ybaK</name>
    <name evidence="6" type="ORF">WMO63_16345</name>
</gene>
<dbReference type="CDD" id="cd00002">
    <property type="entry name" value="YbaK_deacylase"/>
    <property type="match status" value="1"/>
</dbReference>
<evidence type="ECO:0000313" key="6">
    <source>
        <dbReference type="EMBL" id="MEQ2467227.1"/>
    </source>
</evidence>
<dbReference type="EC" id="4.2.-.-" evidence="4"/>
<dbReference type="InterPro" id="IPR007214">
    <property type="entry name" value="YbaK/aa-tRNA-synth-assoc-dom"/>
</dbReference>
<name>A0ABV1F1I1_9BACI</name>
<dbReference type="SUPFAM" id="SSF55826">
    <property type="entry name" value="YbaK/ProRS associated domain"/>
    <property type="match status" value="1"/>
</dbReference>
<accession>A0ABV1F1I1</accession>
<evidence type="ECO:0000256" key="3">
    <source>
        <dbReference type="ARBA" id="ARBA00023239"/>
    </source>
</evidence>
<feature type="domain" description="YbaK/aminoacyl-tRNA synthetase-associated" evidence="5">
    <location>
        <begin position="42"/>
        <end position="145"/>
    </location>
</feature>